<accession>A0AAW8TYZ5</accession>
<dbReference type="CDD" id="cd13127">
    <property type="entry name" value="MATE_tuaB_like"/>
    <property type="match status" value="1"/>
</dbReference>
<feature type="transmembrane region" description="Helical" evidence="7">
    <location>
        <begin position="364"/>
        <end position="383"/>
    </location>
</feature>
<keyword evidence="5 7" id="KW-1133">Transmembrane helix</keyword>
<dbReference type="AlphaFoldDB" id="A0AAW8TYZ5"/>
<keyword evidence="4 7" id="KW-0812">Transmembrane</keyword>
<evidence type="ECO:0000256" key="5">
    <source>
        <dbReference type="ARBA" id="ARBA00022989"/>
    </source>
</evidence>
<dbReference type="InterPro" id="IPR050833">
    <property type="entry name" value="Poly_Biosynth_Transport"/>
</dbReference>
<dbReference type="EMBL" id="JARQBJ010000002">
    <property type="protein sequence ID" value="MDT2809724.1"/>
    <property type="molecule type" value="Genomic_DNA"/>
</dbReference>
<keyword evidence="6 7" id="KW-0472">Membrane</keyword>
<evidence type="ECO:0000256" key="7">
    <source>
        <dbReference type="SAM" id="Phobius"/>
    </source>
</evidence>
<feature type="transmembrane region" description="Helical" evidence="7">
    <location>
        <begin position="123"/>
        <end position="142"/>
    </location>
</feature>
<feature type="transmembrane region" description="Helical" evidence="7">
    <location>
        <begin position="20"/>
        <end position="44"/>
    </location>
</feature>
<feature type="transmembrane region" description="Helical" evidence="7">
    <location>
        <begin position="296"/>
        <end position="319"/>
    </location>
</feature>
<evidence type="ECO:0000256" key="1">
    <source>
        <dbReference type="ARBA" id="ARBA00004651"/>
    </source>
</evidence>
<feature type="transmembrane region" description="Helical" evidence="7">
    <location>
        <begin position="154"/>
        <end position="182"/>
    </location>
</feature>
<protein>
    <submittedName>
        <fullName evidence="8">Lipopolysaccharide biosynthesis protein</fullName>
    </submittedName>
</protein>
<comment type="subcellular location">
    <subcellularLocation>
        <location evidence="1">Cell membrane</location>
        <topology evidence="1">Multi-pass membrane protein</topology>
    </subcellularLocation>
</comment>
<gene>
    <name evidence="8" type="ORF">P7H43_04450</name>
</gene>
<dbReference type="RefSeq" id="WP_311835130.1">
    <property type="nucleotide sequence ID" value="NZ_JARQBJ010000002.1"/>
</dbReference>
<feature type="transmembrane region" description="Helical" evidence="7">
    <location>
        <begin position="389"/>
        <end position="409"/>
    </location>
</feature>
<evidence type="ECO:0000256" key="3">
    <source>
        <dbReference type="ARBA" id="ARBA00022475"/>
    </source>
</evidence>
<evidence type="ECO:0000256" key="4">
    <source>
        <dbReference type="ARBA" id="ARBA00022692"/>
    </source>
</evidence>
<organism evidence="8 9">
    <name type="scientific">Enterococcus asini</name>
    <dbReference type="NCBI Taxonomy" id="57732"/>
    <lineage>
        <taxon>Bacteria</taxon>
        <taxon>Bacillati</taxon>
        <taxon>Bacillota</taxon>
        <taxon>Bacilli</taxon>
        <taxon>Lactobacillales</taxon>
        <taxon>Enterococcaceae</taxon>
        <taxon>Enterococcus</taxon>
    </lineage>
</organism>
<reference evidence="8" key="1">
    <citation type="submission" date="2023-03" db="EMBL/GenBank/DDBJ databases">
        <authorList>
            <person name="Shen W."/>
            <person name="Cai J."/>
        </authorList>
    </citation>
    <scope>NUCLEOTIDE SEQUENCE</scope>
    <source>
        <strain evidence="8">B226-2</strain>
    </source>
</reference>
<comment type="similarity">
    <text evidence="2">Belongs to the polysaccharide synthase family.</text>
</comment>
<evidence type="ECO:0000313" key="9">
    <source>
        <dbReference type="Proteomes" id="UP001256711"/>
    </source>
</evidence>
<feature type="transmembrane region" description="Helical" evidence="7">
    <location>
        <begin position="232"/>
        <end position="253"/>
    </location>
</feature>
<dbReference type="PANTHER" id="PTHR30250">
    <property type="entry name" value="PST FAMILY PREDICTED COLANIC ACID TRANSPORTER"/>
    <property type="match status" value="1"/>
</dbReference>
<dbReference type="Pfam" id="PF13440">
    <property type="entry name" value="Polysacc_synt_3"/>
    <property type="match status" value="1"/>
</dbReference>
<evidence type="ECO:0000313" key="8">
    <source>
        <dbReference type="EMBL" id="MDT2809724.1"/>
    </source>
</evidence>
<comment type="caution">
    <text evidence="8">The sequence shown here is derived from an EMBL/GenBank/DDBJ whole genome shotgun (WGS) entry which is preliminary data.</text>
</comment>
<evidence type="ECO:0000256" key="2">
    <source>
        <dbReference type="ARBA" id="ARBA00007430"/>
    </source>
</evidence>
<feature type="transmembrane region" description="Helical" evidence="7">
    <location>
        <begin position="451"/>
        <end position="473"/>
    </location>
</feature>
<keyword evidence="3" id="KW-1003">Cell membrane</keyword>
<feature type="transmembrane region" description="Helical" evidence="7">
    <location>
        <begin position="331"/>
        <end position="352"/>
    </location>
</feature>
<dbReference type="PANTHER" id="PTHR30250:SF10">
    <property type="entry name" value="LIPOPOLYSACCHARIDE BIOSYNTHESIS PROTEIN WZXC"/>
    <property type="match status" value="1"/>
</dbReference>
<feature type="transmembrane region" description="Helical" evidence="7">
    <location>
        <begin position="429"/>
        <end position="445"/>
    </location>
</feature>
<dbReference type="GO" id="GO:0005886">
    <property type="term" value="C:plasma membrane"/>
    <property type="evidence" value="ECO:0007669"/>
    <property type="project" value="UniProtKB-SubCell"/>
</dbReference>
<evidence type="ECO:0000256" key="6">
    <source>
        <dbReference type="ARBA" id="ARBA00023136"/>
    </source>
</evidence>
<proteinExistence type="inferred from homology"/>
<sequence length="493" mass="55042">MKRQPVAKPPEATGKMARGFFWTGLEFIGRQGVTFVIQILLARLLVPDDFGLVGMLTIFIALANVLIESGFQTWLLHEKTPSETDFSTVFFFNFSIALVLYGILFFIAPFVADFYQEPILIKMLRLLGLLIVFAAFSIVQRAQLTIKFDFRSQAIISTVAMALSGAFAIAGALAGLGVWSLVLQQVLNQLLQTILLTATNRWFPRLVFDIPAFKKMFSYSWKLLVSSLLDTVYQNGISVLVGKFFLGTTLGYYTNAQKMRDVAAMSVTNAVNKVSFPSLSRVKEDQEKLRKGFKEILSLSMFLTIPLMLGLAGCAYEVFEVLFGPKWLPAVPYFQIMCLSGVTYPLHMLNLVLLQIVGRTDSFLLLEIVKKILGFATLVSALLLFKNVFILICVTSGVDFLMIFINGVYTKGILDYSLKSQFRQIAKSALAGGIMLVAIFSLNFLPVQWPAIVMLLSKVLVGAGVYLSCTYFFGVTEIKKIFFWVQGLKRQKV</sequence>
<name>A0AAW8TYZ5_9ENTE</name>
<dbReference type="Proteomes" id="UP001256711">
    <property type="component" value="Unassembled WGS sequence"/>
</dbReference>
<feature type="transmembrane region" description="Helical" evidence="7">
    <location>
        <begin position="88"/>
        <end position="111"/>
    </location>
</feature>